<evidence type="ECO:0000259" key="2">
    <source>
        <dbReference type="Pfam" id="PF03372"/>
    </source>
</evidence>
<keyword evidence="4" id="KW-1185">Reference proteome</keyword>
<name>A0AAE0GT00_9CHLO</name>
<dbReference type="EMBL" id="LGRX02002705">
    <property type="protein sequence ID" value="KAK3283602.1"/>
    <property type="molecule type" value="Genomic_DNA"/>
</dbReference>
<accession>A0AAE0GT00</accession>
<evidence type="ECO:0000256" key="1">
    <source>
        <dbReference type="SAM" id="MobiDB-lite"/>
    </source>
</evidence>
<dbReference type="Proteomes" id="UP001190700">
    <property type="component" value="Unassembled WGS sequence"/>
</dbReference>
<protein>
    <recommendedName>
        <fullName evidence="2">Endonuclease/exonuclease/phosphatase domain-containing protein</fullName>
    </recommendedName>
</protein>
<feature type="compositionally biased region" description="Basic and acidic residues" evidence="1">
    <location>
        <begin position="370"/>
        <end position="387"/>
    </location>
</feature>
<organism evidence="3 4">
    <name type="scientific">Cymbomonas tetramitiformis</name>
    <dbReference type="NCBI Taxonomy" id="36881"/>
    <lineage>
        <taxon>Eukaryota</taxon>
        <taxon>Viridiplantae</taxon>
        <taxon>Chlorophyta</taxon>
        <taxon>Pyramimonadophyceae</taxon>
        <taxon>Pyramimonadales</taxon>
        <taxon>Pyramimonadaceae</taxon>
        <taxon>Cymbomonas</taxon>
    </lineage>
</organism>
<gene>
    <name evidence="3" type="ORF">CYMTET_8690</name>
</gene>
<feature type="domain" description="Endonuclease/exonuclease/phosphatase" evidence="2">
    <location>
        <begin position="453"/>
        <end position="695"/>
    </location>
</feature>
<evidence type="ECO:0000313" key="3">
    <source>
        <dbReference type="EMBL" id="KAK3283602.1"/>
    </source>
</evidence>
<dbReference type="Gene3D" id="3.40.395.10">
    <property type="entry name" value="Adenoviral Proteinase, Chain A"/>
    <property type="match status" value="1"/>
</dbReference>
<dbReference type="InterPro" id="IPR005135">
    <property type="entry name" value="Endo/exonuclease/phosphatase"/>
</dbReference>
<dbReference type="SUPFAM" id="SSF54001">
    <property type="entry name" value="Cysteine proteinases"/>
    <property type="match status" value="1"/>
</dbReference>
<feature type="region of interest" description="Disordered" evidence="1">
    <location>
        <begin position="1269"/>
        <end position="1296"/>
    </location>
</feature>
<feature type="compositionally biased region" description="Basic and acidic residues" evidence="1">
    <location>
        <begin position="289"/>
        <end position="308"/>
    </location>
</feature>
<feature type="compositionally biased region" description="Basic and acidic residues" evidence="1">
    <location>
        <begin position="331"/>
        <end position="360"/>
    </location>
</feature>
<proteinExistence type="predicted"/>
<sequence>MQGGGDRPEDAGRARLRAGSLTTGLFTDTGWLNSEQVDEAMRIQDPSSRASVSIETMHEYLREDTTQLTRQMHRALNKHGHFQIAVCNDTHWRSIMIGSKNGKDVMAYLYDPYGPRADGKVMSRLKTDLYGWVTRRAMEMKGVNLGVQVNDEIHQRDSYNCGVWVIHIAAKWKAWWEEGATGDFQKYLRHEQGRLSIEEGAQMILHKRIQLRSVVKEVILGYRDNLREPAGPGEIDARYAHTAEDGAAGMPREDTGGLFSAFTQGIDEQLRNEQQRTSQQPPPGKTQHARGEKPDSRRDEEGRGTKQEDTEDQGQRGANGRHEANGVPRQEGGKQSRATHSEGRTRRDTPAERRDEERAAKTVQTTLQFRPREQEGTSHKQEPERTHLRPPPEPNKEVEGTRTKGKPPQQAENENETNRAPVPRKIWGGGMPNTESLDHNKMNDGQQHMLTFLTWNIQGSGYSLYELEEQMQRWKVDVAVVTETKSANADIRRHFMNKEWSHICTSAPGARGGEKEGERHTAGLAVILRGEYAKPHNYTEVKVPHLQGVLTHTLLHFPGAKYIHLIGVYYPVEGRDDLEEQQGTGHRRITREELRKGVQEYVQMVTKASTEQPGETVLVCGDLNATTGVPKNNRDREWREVLKQTGLVDVGGDRQTTLNWHQHRNIDRMLSRGEEHPLYSQLTEDELTSLHTSDHKMICATRMDLKAWGTHHPTTQRQERGQEERLKLPLSEEETSTLKRLLDAAYTWAQEEEIREAIRMIGESTTGRHKRGAIDGAGEVVVRILRSAKAAVMQDANLPKKAVPPKQGHGLHLPKTLRKARDGHLKERNRCRENIASWKKEIAERELKGEGERTEEFDKRTSDMREWEHWEREQKKMAAREARRYKDYLKAGKCVRPNQAKNYRPIALLDCLFQLYTAILTKMLADFCEINGMLSQAQEGSREKHNTMRQLTRITNATEDANLSKRELHATYVDFENAYGWLEIGNHGYQHKYTTDRDTRGELSTSSGAFVDDLIILTKRMTGMEEQLRKLAAYGNWSGLKINPDKTKITGVEYGNREVRESKHKGVKCGHRTLKVLKAGDTYTYLGVHLNMRGDWKEEKHKLLQELHRRIEALLATPLTQRQKEYSLKSAVLGKFRYGLHLGIYTHKEIQQVENKLGAALKRIYGLPVNGTPNELTTEAKEEYGLGLQSLQAIYAQEIYSGLAEAVQSEENKGAQTNTLRKLNALNEYGVHIQGTGTHMPALAKETLPIMKQLADATRVYTNAEMEGTTRKTKYQRRMDDELRDPEEQPMTQGTEKMGAATVVTETREKQATKRINFTKMLTLFRAYQDLKHLTTADGRKALPLTAPKATGGRAHDSNTAQKIRQGMLHQYPYICEEQPNDVKNPGDH</sequence>
<dbReference type="GO" id="GO:0003824">
    <property type="term" value="F:catalytic activity"/>
    <property type="evidence" value="ECO:0007669"/>
    <property type="project" value="InterPro"/>
</dbReference>
<feature type="region of interest" description="Disordered" evidence="1">
    <location>
        <begin position="272"/>
        <end position="427"/>
    </location>
</feature>
<dbReference type="SUPFAM" id="SSF56219">
    <property type="entry name" value="DNase I-like"/>
    <property type="match status" value="1"/>
</dbReference>
<reference evidence="3 4" key="1">
    <citation type="journal article" date="2015" name="Genome Biol. Evol.">
        <title>Comparative Genomics of a Bacterivorous Green Alga Reveals Evolutionary Causalities and Consequences of Phago-Mixotrophic Mode of Nutrition.</title>
        <authorList>
            <person name="Burns J.A."/>
            <person name="Paasch A."/>
            <person name="Narechania A."/>
            <person name="Kim E."/>
        </authorList>
    </citation>
    <scope>NUCLEOTIDE SEQUENCE [LARGE SCALE GENOMIC DNA]</scope>
    <source>
        <strain evidence="3 4">PLY_AMNH</strain>
    </source>
</reference>
<dbReference type="Gene3D" id="3.60.10.10">
    <property type="entry name" value="Endonuclease/exonuclease/phosphatase"/>
    <property type="match status" value="1"/>
</dbReference>
<evidence type="ECO:0000313" key="4">
    <source>
        <dbReference type="Proteomes" id="UP001190700"/>
    </source>
</evidence>
<dbReference type="PANTHER" id="PTHR47027:SF20">
    <property type="entry name" value="REVERSE TRANSCRIPTASE-LIKE PROTEIN WITH RNA-DIRECTED DNA POLYMERASE DOMAIN"/>
    <property type="match status" value="1"/>
</dbReference>
<dbReference type="InterPro" id="IPR038765">
    <property type="entry name" value="Papain-like_cys_pep_sf"/>
</dbReference>
<dbReference type="InterPro" id="IPR036691">
    <property type="entry name" value="Endo/exonu/phosph_ase_sf"/>
</dbReference>
<comment type="caution">
    <text evidence="3">The sequence shown here is derived from an EMBL/GenBank/DDBJ whole genome shotgun (WGS) entry which is preliminary data.</text>
</comment>
<dbReference type="PANTHER" id="PTHR47027">
    <property type="entry name" value="REVERSE TRANSCRIPTASE DOMAIN-CONTAINING PROTEIN"/>
    <property type="match status" value="1"/>
</dbReference>
<dbReference type="Pfam" id="PF03372">
    <property type="entry name" value="Exo_endo_phos"/>
    <property type="match status" value="1"/>
</dbReference>